<dbReference type="InterPro" id="IPR012493">
    <property type="entry name" value="Renin_rcpt"/>
</dbReference>
<evidence type="ECO:0000313" key="2">
    <source>
        <dbReference type="EMBL" id="KAL1123551.1"/>
    </source>
</evidence>
<keyword evidence="3" id="KW-1185">Reference proteome</keyword>
<feature type="domain" description="Renin receptor N-terminal" evidence="1">
    <location>
        <begin position="1"/>
        <end position="228"/>
    </location>
</feature>
<dbReference type="AlphaFoldDB" id="A0ABD0Y862"/>
<evidence type="ECO:0000259" key="1">
    <source>
        <dbReference type="Pfam" id="PF25294"/>
    </source>
</evidence>
<protein>
    <recommendedName>
        <fullName evidence="1">Renin receptor N-terminal domain-containing protein</fullName>
    </recommendedName>
</protein>
<gene>
    <name evidence="2" type="ORF">AAG570_002628</name>
</gene>
<proteinExistence type="predicted"/>
<name>A0ABD0Y862_9HEMI</name>
<dbReference type="Proteomes" id="UP001558652">
    <property type="component" value="Unassembled WGS sequence"/>
</dbReference>
<reference evidence="2 3" key="1">
    <citation type="submission" date="2024-07" db="EMBL/GenBank/DDBJ databases">
        <title>Chromosome-level genome assembly of the water stick insect Ranatra chinensis (Heteroptera: Nepidae).</title>
        <authorList>
            <person name="Liu X."/>
        </authorList>
    </citation>
    <scope>NUCLEOTIDE SEQUENCE [LARGE SCALE GENOMIC DNA]</scope>
    <source>
        <strain evidence="2">Cailab_2021Rc</strain>
        <tissue evidence="2">Muscle</tissue>
    </source>
</reference>
<organism evidence="2 3">
    <name type="scientific">Ranatra chinensis</name>
    <dbReference type="NCBI Taxonomy" id="642074"/>
    <lineage>
        <taxon>Eukaryota</taxon>
        <taxon>Metazoa</taxon>
        <taxon>Ecdysozoa</taxon>
        <taxon>Arthropoda</taxon>
        <taxon>Hexapoda</taxon>
        <taxon>Insecta</taxon>
        <taxon>Pterygota</taxon>
        <taxon>Neoptera</taxon>
        <taxon>Paraneoptera</taxon>
        <taxon>Hemiptera</taxon>
        <taxon>Heteroptera</taxon>
        <taxon>Panheteroptera</taxon>
        <taxon>Nepomorpha</taxon>
        <taxon>Nepidae</taxon>
        <taxon>Ranatrinae</taxon>
        <taxon>Ranatra</taxon>
    </lineage>
</organism>
<dbReference type="EMBL" id="JBFDAA010000012">
    <property type="protein sequence ID" value="KAL1123551.1"/>
    <property type="molecule type" value="Genomic_DNA"/>
</dbReference>
<accession>A0ABD0Y862</accession>
<evidence type="ECO:0000313" key="3">
    <source>
        <dbReference type="Proteomes" id="UP001558652"/>
    </source>
</evidence>
<sequence>MTVLQSPESVVFSGDEELDLSSVKNVLSTALGFTIPETPRWSGMVVKNPFNFAEAAVVMAVGGTSQVMGGGGRSYSLRTDEPLRDTLRALQWRIEERFPTADNLTLVTVSLDDLQEAEKYFGDLTIRESPTLENLKTSVPEDKAFLDQIMLMDAITGKISSMGIKSDGIPDLYWFNLPGLHTLIDTYGEDSKQVLEAKRFLASSVLLLSDIFGTVYDEKVILVTLASDVAHTRRYKRTPPEEMQYF</sequence>
<dbReference type="PANTHER" id="PTHR13351">
    <property type="entry name" value="RENIN RECEPTOR"/>
    <property type="match status" value="1"/>
</dbReference>
<dbReference type="Pfam" id="PF25294">
    <property type="entry name" value="RENR_N"/>
    <property type="match status" value="1"/>
</dbReference>
<dbReference type="InterPro" id="IPR057318">
    <property type="entry name" value="RENR_N"/>
</dbReference>
<comment type="caution">
    <text evidence="2">The sequence shown here is derived from an EMBL/GenBank/DDBJ whole genome shotgun (WGS) entry which is preliminary data.</text>
</comment>
<dbReference type="PANTHER" id="PTHR13351:SF1">
    <property type="entry name" value="RENIN RECEPTOR"/>
    <property type="match status" value="1"/>
</dbReference>